<name>A0A6M3JY46_9ZZZZ</name>
<evidence type="ECO:0000313" key="1">
    <source>
        <dbReference type="EMBL" id="QJA74824.1"/>
    </source>
</evidence>
<gene>
    <name evidence="1" type="ORF">MM415A01922_0002</name>
</gene>
<proteinExistence type="predicted"/>
<dbReference type="AlphaFoldDB" id="A0A6M3JY46"/>
<organism evidence="1">
    <name type="scientific">viral metagenome</name>
    <dbReference type="NCBI Taxonomy" id="1070528"/>
    <lineage>
        <taxon>unclassified sequences</taxon>
        <taxon>metagenomes</taxon>
        <taxon>organismal metagenomes</taxon>
    </lineage>
</organism>
<protein>
    <submittedName>
        <fullName evidence="1">Uncharacterized protein</fullName>
    </submittedName>
</protein>
<dbReference type="EMBL" id="MT142123">
    <property type="protein sequence ID" value="QJA74824.1"/>
    <property type="molecule type" value="Genomic_DNA"/>
</dbReference>
<accession>A0A6M3JY46</accession>
<sequence length="61" mass="7269">MKISRLLTYEGDEDWILSTLTHRDALDKKFSCIKGTITETFVYDENDPFMIKVREGRKEKR</sequence>
<reference evidence="1" key="1">
    <citation type="submission" date="2020-03" db="EMBL/GenBank/DDBJ databases">
        <title>The deep terrestrial virosphere.</title>
        <authorList>
            <person name="Holmfeldt K."/>
            <person name="Nilsson E."/>
            <person name="Simone D."/>
            <person name="Lopez-Fernandez M."/>
            <person name="Wu X."/>
            <person name="de Brujin I."/>
            <person name="Lundin D."/>
            <person name="Andersson A."/>
            <person name="Bertilsson S."/>
            <person name="Dopson M."/>
        </authorList>
    </citation>
    <scope>NUCLEOTIDE SEQUENCE</scope>
    <source>
        <strain evidence="1">MM415A01922</strain>
    </source>
</reference>